<feature type="compositionally biased region" description="Polar residues" evidence="3">
    <location>
        <begin position="260"/>
        <end position="270"/>
    </location>
</feature>
<dbReference type="VEuPathDB" id="VectorBase:AALB20_028172"/>
<feature type="transmembrane region" description="Helical" evidence="4">
    <location>
        <begin position="103"/>
        <end position="121"/>
    </location>
</feature>
<evidence type="ECO:0000256" key="2">
    <source>
        <dbReference type="PIRNR" id="PIRNR028739"/>
    </source>
</evidence>
<comment type="similarity">
    <text evidence="1 2">Belongs to the reduced folate carrier (RFC) transporter (TC 2.A.48) family.</text>
</comment>
<reference evidence="5" key="2">
    <citation type="submission" date="2022-08" db="UniProtKB">
        <authorList>
            <consortium name="EnsemblMetazoa"/>
        </authorList>
    </citation>
    <scope>IDENTIFICATION</scope>
    <source>
        <strain evidence="5">STECLA/ALBI9_A</strain>
    </source>
</reference>
<comment type="subcellular location">
    <subcellularLocation>
        <location evidence="2">Membrane</location>
        <topology evidence="2">Multi-pass membrane protein</topology>
    </subcellularLocation>
</comment>
<dbReference type="GO" id="GO:0005886">
    <property type="term" value="C:plasma membrane"/>
    <property type="evidence" value="ECO:0007669"/>
    <property type="project" value="UniProtKB-UniRule"/>
</dbReference>
<dbReference type="Pfam" id="PF01770">
    <property type="entry name" value="Folate_carrier"/>
    <property type="match status" value="1"/>
</dbReference>
<dbReference type="PANTHER" id="PTHR10686">
    <property type="entry name" value="FOLATE TRANSPORTER"/>
    <property type="match status" value="1"/>
</dbReference>
<evidence type="ECO:0000313" key="6">
    <source>
        <dbReference type="Proteomes" id="UP000069272"/>
    </source>
</evidence>
<dbReference type="VEuPathDB" id="VectorBase:AALB005866"/>
<feature type="transmembrane region" description="Helical" evidence="4">
    <location>
        <begin position="392"/>
        <end position="413"/>
    </location>
</feature>
<organism evidence="5 6">
    <name type="scientific">Anopheles albimanus</name>
    <name type="common">New world malaria mosquito</name>
    <dbReference type="NCBI Taxonomy" id="7167"/>
    <lineage>
        <taxon>Eukaryota</taxon>
        <taxon>Metazoa</taxon>
        <taxon>Ecdysozoa</taxon>
        <taxon>Arthropoda</taxon>
        <taxon>Hexapoda</taxon>
        <taxon>Insecta</taxon>
        <taxon>Pterygota</taxon>
        <taxon>Neoptera</taxon>
        <taxon>Endopterygota</taxon>
        <taxon>Diptera</taxon>
        <taxon>Nematocera</taxon>
        <taxon>Culicoidea</taxon>
        <taxon>Culicidae</taxon>
        <taxon>Anophelinae</taxon>
        <taxon>Anopheles</taxon>
    </lineage>
</organism>
<feature type="compositionally biased region" description="Basic and acidic residues" evidence="3">
    <location>
        <begin position="212"/>
        <end position="223"/>
    </location>
</feature>
<reference evidence="5 6" key="1">
    <citation type="journal article" date="2017" name="G3 (Bethesda)">
        <title>The Physical Genome Mapping of Anopheles albimanus Corrected Scaffold Misassemblies and Identified Interarm Rearrangements in Genus Anopheles.</title>
        <authorList>
            <person name="Artemov G.N."/>
            <person name="Peery A.N."/>
            <person name="Jiang X."/>
            <person name="Tu Z."/>
            <person name="Stegniy V.N."/>
            <person name="Sharakhova M.V."/>
            <person name="Sharakhov I.V."/>
        </authorList>
    </citation>
    <scope>NUCLEOTIDE SEQUENCE [LARGE SCALE GENOMIC DNA]</scope>
    <source>
        <strain evidence="5 6">ALBI9_A</strain>
    </source>
</reference>
<feature type="transmembrane region" description="Helical" evidence="4">
    <location>
        <begin position="361"/>
        <end position="385"/>
    </location>
</feature>
<keyword evidence="4" id="KW-0812">Transmembrane</keyword>
<dbReference type="InterPro" id="IPR002666">
    <property type="entry name" value="Folate_carrier"/>
</dbReference>
<feature type="transmembrane region" description="Helical" evidence="4">
    <location>
        <begin position="166"/>
        <end position="185"/>
    </location>
</feature>
<keyword evidence="2" id="KW-0813">Transport</keyword>
<protein>
    <recommendedName>
        <fullName evidence="7">Reduced folate carrier</fullName>
    </recommendedName>
</protein>
<evidence type="ECO:0000256" key="1">
    <source>
        <dbReference type="ARBA" id="ARBA00005773"/>
    </source>
</evidence>
<dbReference type="SUPFAM" id="SSF103473">
    <property type="entry name" value="MFS general substrate transporter"/>
    <property type="match status" value="1"/>
</dbReference>
<sequence>MQPWLKVSLLLCVFGFFRELRPSEPFVTEFLSGEWRDIEPEQLNRDVYPIGTYSHLALLVFMFLLTDVLRYKSIIIFSACVGIVIWSLLLWTETLAALQVVQVLYGTYMASEVAYYTYIYAKIDRDKYQQVTGNTRAAVLLGRFLSGVVSQVLISTGAMNVRDLNYITFGAQTFSLLWSFVLPPVKTSVYFYSSARDDTVGQPRPTTTTVADEPRASDPEQHRGQTTSTSTTTAQASQQHGQDGRSEATITAAVAEKPEGQNTKPTTMAISSSSSSSSNNGNGDDDAANPARLPATPPTARVTFSASRAVRLLGRHFVAAYRQLPVIQWSLWWALAMAGFIQVQVYVQLLWHEIDEDQGTLFNGGAEALLTLLGAASAIVAGYVANRIFERWALWILTVCSGVQGGLILYSGFATNIWVAYALYILFGAAYLFMITMASAIVAKYLEEDSFGLIFGINTFVAIGVQALLTLATISERGLMLDPREQFKVYGGYFLVLAIIYLIAAIVSACVTYAADTKAEATGNRR</sequence>
<feature type="transmembrane region" description="Helical" evidence="4">
    <location>
        <begin position="419"/>
        <end position="443"/>
    </location>
</feature>
<evidence type="ECO:0000256" key="4">
    <source>
        <dbReference type="SAM" id="Phobius"/>
    </source>
</evidence>
<accession>A0A182FH72</accession>
<evidence type="ECO:0008006" key="7">
    <source>
        <dbReference type="Google" id="ProtNLM"/>
    </source>
</evidence>
<dbReference type="GeneID" id="118465793"/>
<keyword evidence="2 4" id="KW-0472">Membrane</keyword>
<feature type="transmembrane region" description="Helical" evidence="4">
    <location>
        <begin position="331"/>
        <end position="349"/>
    </location>
</feature>
<feature type="transmembrane region" description="Helical" evidence="4">
    <location>
        <begin position="46"/>
        <end position="66"/>
    </location>
</feature>
<dbReference type="RefSeq" id="XP_035790245.1">
    <property type="nucleotide sequence ID" value="XM_035934352.1"/>
</dbReference>
<feature type="compositionally biased region" description="Low complexity" evidence="3">
    <location>
        <begin position="271"/>
        <end position="300"/>
    </location>
</feature>
<dbReference type="Proteomes" id="UP000069272">
    <property type="component" value="Chromosome 3L"/>
</dbReference>
<dbReference type="KEGG" id="aali:118465793"/>
<dbReference type="PANTHER" id="PTHR10686:SF18">
    <property type="entry name" value="IP11787P-RELATED"/>
    <property type="match status" value="1"/>
</dbReference>
<dbReference type="EnsemblMetazoa" id="AALB005866-RA">
    <property type="protein sequence ID" value="AALB005866-PA"/>
    <property type="gene ID" value="AALB005866"/>
</dbReference>
<dbReference type="Gene3D" id="1.20.1250.20">
    <property type="entry name" value="MFS general substrate transporter like domains"/>
    <property type="match status" value="1"/>
</dbReference>
<dbReference type="OrthoDB" id="18814at2759"/>
<keyword evidence="6" id="KW-1185">Reference proteome</keyword>
<dbReference type="GO" id="GO:0090482">
    <property type="term" value="F:vitamin transmembrane transporter activity"/>
    <property type="evidence" value="ECO:0007669"/>
    <property type="project" value="InterPro"/>
</dbReference>
<keyword evidence="4" id="KW-1133">Transmembrane helix</keyword>
<proteinExistence type="inferred from homology"/>
<dbReference type="InterPro" id="IPR036259">
    <property type="entry name" value="MFS_trans_sf"/>
</dbReference>
<feature type="region of interest" description="Disordered" evidence="3">
    <location>
        <begin position="196"/>
        <end position="300"/>
    </location>
</feature>
<feature type="compositionally biased region" description="Low complexity" evidence="3">
    <location>
        <begin position="225"/>
        <end position="239"/>
    </location>
</feature>
<feature type="transmembrane region" description="Helical" evidence="4">
    <location>
        <begin position="450"/>
        <end position="472"/>
    </location>
</feature>
<name>A0A182FH72_ANOAL</name>
<feature type="transmembrane region" description="Helical" evidence="4">
    <location>
        <begin position="492"/>
        <end position="515"/>
    </location>
</feature>
<evidence type="ECO:0000313" key="5">
    <source>
        <dbReference type="EnsemblMetazoa" id="AALB005866-PA"/>
    </source>
</evidence>
<dbReference type="AlphaFoldDB" id="A0A182FH72"/>
<feature type="transmembrane region" description="Helical" evidence="4">
    <location>
        <begin position="133"/>
        <end position="154"/>
    </location>
</feature>
<evidence type="ECO:0000256" key="3">
    <source>
        <dbReference type="SAM" id="MobiDB-lite"/>
    </source>
</evidence>
<feature type="transmembrane region" description="Helical" evidence="4">
    <location>
        <begin position="73"/>
        <end position="91"/>
    </location>
</feature>
<dbReference type="PIRSF" id="PIRSF028739">
    <property type="entry name" value="Folate_carrier"/>
    <property type="match status" value="1"/>
</dbReference>